<evidence type="ECO:0000313" key="1">
    <source>
        <dbReference type="EMBL" id="GAA4939239.1"/>
    </source>
</evidence>
<dbReference type="EMBL" id="BAABLX010000009">
    <property type="protein sequence ID" value="GAA4939239.1"/>
    <property type="molecule type" value="Genomic_DNA"/>
</dbReference>
<evidence type="ECO:0008006" key="3">
    <source>
        <dbReference type="Google" id="ProtNLM"/>
    </source>
</evidence>
<sequence length="258" mass="27717">MKVLKIFLGLILVVLLLLAVGGYFLAKNLNGLVERAVEDFGSQVTETQVELGAADITLDMNQGRGELQNLTIANPKGFSNANLLTVGKVALAIEPKSVLKDVIVIDEITLSGVNILAEHTGVADTNLQALLNNIQSQAGTSSEPEATEETGGKEVLLAVKKIDFADNSMSLKSEKLGNYDLKIPSFTVTDLGSAENGLTPEQLAAAAIKPLLDRAKRQVEEKVQDGIEDKAKEKLMEHLDDDQKEKLEGLKSLLKGKD</sequence>
<gene>
    <name evidence="1" type="ORF">GCM10025791_16780</name>
</gene>
<dbReference type="RefSeq" id="WP_345420016.1">
    <property type="nucleotide sequence ID" value="NZ_AP031496.1"/>
</dbReference>
<accession>A0AAV3U0T9</accession>
<dbReference type="AlphaFoldDB" id="A0AAV3U0T9"/>
<dbReference type="Proteomes" id="UP001409585">
    <property type="component" value="Unassembled WGS sequence"/>
</dbReference>
<proteinExistence type="predicted"/>
<organism evidence="1 2">
    <name type="scientific">Halioxenophilus aromaticivorans</name>
    <dbReference type="NCBI Taxonomy" id="1306992"/>
    <lineage>
        <taxon>Bacteria</taxon>
        <taxon>Pseudomonadati</taxon>
        <taxon>Pseudomonadota</taxon>
        <taxon>Gammaproteobacteria</taxon>
        <taxon>Alteromonadales</taxon>
        <taxon>Alteromonadaceae</taxon>
        <taxon>Halioxenophilus</taxon>
    </lineage>
</organism>
<evidence type="ECO:0000313" key="2">
    <source>
        <dbReference type="Proteomes" id="UP001409585"/>
    </source>
</evidence>
<name>A0AAV3U0T9_9ALTE</name>
<comment type="caution">
    <text evidence="1">The sequence shown here is derived from an EMBL/GenBank/DDBJ whole genome shotgun (WGS) entry which is preliminary data.</text>
</comment>
<protein>
    <recommendedName>
        <fullName evidence="3">AsmA domain-containing protein</fullName>
    </recommendedName>
</protein>
<keyword evidence="2" id="KW-1185">Reference proteome</keyword>
<reference evidence="2" key="1">
    <citation type="journal article" date="2019" name="Int. J. Syst. Evol. Microbiol.">
        <title>The Global Catalogue of Microorganisms (GCM) 10K type strain sequencing project: providing services to taxonomists for standard genome sequencing and annotation.</title>
        <authorList>
            <consortium name="The Broad Institute Genomics Platform"/>
            <consortium name="The Broad Institute Genome Sequencing Center for Infectious Disease"/>
            <person name="Wu L."/>
            <person name="Ma J."/>
        </authorList>
    </citation>
    <scope>NUCLEOTIDE SEQUENCE [LARGE SCALE GENOMIC DNA]</scope>
    <source>
        <strain evidence="2">JCM 19134</strain>
    </source>
</reference>